<feature type="region of interest" description="Disordered" evidence="1">
    <location>
        <begin position="1"/>
        <end position="175"/>
    </location>
</feature>
<feature type="compositionally biased region" description="Basic and acidic residues" evidence="1">
    <location>
        <begin position="134"/>
        <end position="145"/>
    </location>
</feature>
<keyword evidence="3" id="KW-1185">Reference proteome</keyword>
<sequence length="175" mass="19394">MAVVDPPSLSDTQQDRSGKTVATTQLVRRDRRLGDGRQVHSVSGDDWDDKAKDDLIRQGAARQRTVTPRRRFDQYDNTDDDLDSRGRDGVAQGTVPQETQDICDGLAITSTRQDEDGDGCGERRYLPQSVQQVDGKRLQETKDRSGGTNVRNPQRRLGAGAPGSKAAMRERKDGR</sequence>
<reference evidence="2" key="1">
    <citation type="submission" date="2016-04" db="EMBL/GenBank/DDBJ databases">
        <authorList>
            <person name="Nguyen H.D."/>
            <person name="Samba Siva P."/>
            <person name="Cullis J."/>
            <person name="Levesque C.A."/>
            <person name="Hambleton S."/>
        </authorList>
    </citation>
    <scope>NUCLEOTIDE SEQUENCE</scope>
    <source>
        <strain evidence="2">DAOMC 236416</strain>
    </source>
</reference>
<evidence type="ECO:0000256" key="1">
    <source>
        <dbReference type="SAM" id="MobiDB-lite"/>
    </source>
</evidence>
<dbReference type="EMBL" id="LWDF02000508">
    <property type="protein sequence ID" value="KAE8245422.1"/>
    <property type="molecule type" value="Genomic_DNA"/>
</dbReference>
<evidence type="ECO:0000313" key="3">
    <source>
        <dbReference type="Proteomes" id="UP000077521"/>
    </source>
</evidence>
<name>A0A8T8SQV4_9BASI</name>
<dbReference type="AlphaFoldDB" id="A0A8T8SQV4"/>
<organism evidence="2 3">
    <name type="scientific">Tilletia indica</name>
    <dbReference type="NCBI Taxonomy" id="43049"/>
    <lineage>
        <taxon>Eukaryota</taxon>
        <taxon>Fungi</taxon>
        <taxon>Dikarya</taxon>
        <taxon>Basidiomycota</taxon>
        <taxon>Ustilaginomycotina</taxon>
        <taxon>Exobasidiomycetes</taxon>
        <taxon>Tilletiales</taxon>
        <taxon>Tilletiaceae</taxon>
        <taxon>Tilletia</taxon>
    </lineage>
</organism>
<protein>
    <submittedName>
        <fullName evidence="2">Uncharacterized protein</fullName>
    </submittedName>
</protein>
<proteinExistence type="predicted"/>
<gene>
    <name evidence="2" type="ORF">A4X13_0g5930</name>
</gene>
<comment type="caution">
    <text evidence="2">The sequence shown here is derived from an EMBL/GenBank/DDBJ whole genome shotgun (WGS) entry which is preliminary data.</text>
</comment>
<dbReference type="Proteomes" id="UP000077521">
    <property type="component" value="Unassembled WGS sequence"/>
</dbReference>
<evidence type="ECO:0000313" key="2">
    <source>
        <dbReference type="EMBL" id="KAE8245422.1"/>
    </source>
</evidence>
<reference evidence="2" key="2">
    <citation type="journal article" date="2019" name="IMA Fungus">
        <title>Genome sequencing and comparison of five Tilletia species to identify candidate genes for the detection of regulated species infecting wheat.</title>
        <authorList>
            <person name="Nguyen H.D.T."/>
            <person name="Sultana T."/>
            <person name="Kesanakurti P."/>
            <person name="Hambleton S."/>
        </authorList>
    </citation>
    <scope>NUCLEOTIDE SEQUENCE</scope>
    <source>
        <strain evidence="2">DAOMC 236416</strain>
    </source>
</reference>
<accession>A0A8T8SQV4</accession>